<dbReference type="EMBL" id="BMAR01000030">
    <property type="protein sequence ID" value="GFR49520.1"/>
    <property type="molecule type" value="Genomic_DNA"/>
</dbReference>
<organism evidence="4 5">
    <name type="scientific">Astrephomene gubernaculifera</name>
    <dbReference type="NCBI Taxonomy" id="47775"/>
    <lineage>
        <taxon>Eukaryota</taxon>
        <taxon>Viridiplantae</taxon>
        <taxon>Chlorophyta</taxon>
        <taxon>core chlorophytes</taxon>
        <taxon>Chlorophyceae</taxon>
        <taxon>CS clade</taxon>
        <taxon>Chlamydomonadales</taxon>
        <taxon>Astrephomenaceae</taxon>
        <taxon>Astrephomene</taxon>
    </lineage>
</organism>
<proteinExistence type="predicted"/>
<keyword evidence="1" id="KW-0808">Transferase</keyword>
<keyword evidence="2" id="KW-0012">Acyltransferase</keyword>
<accession>A0AAD3HR33</accession>
<feature type="non-terminal residue" evidence="4">
    <location>
        <position position="200"/>
    </location>
</feature>
<dbReference type="PANTHER" id="PTHR10908:SF0">
    <property type="entry name" value="SEROTONIN N-ACETYLTRANSFERASE"/>
    <property type="match status" value="1"/>
</dbReference>
<evidence type="ECO:0000256" key="2">
    <source>
        <dbReference type="ARBA" id="ARBA00023315"/>
    </source>
</evidence>
<keyword evidence="5" id="KW-1185">Reference proteome</keyword>
<dbReference type="PANTHER" id="PTHR10908">
    <property type="entry name" value="SEROTONIN N-ACETYLTRANSFERASE"/>
    <property type="match status" value="1"/>
</dbReference>
<sequence length="200" mass="21864">AALCNTGHRSRMTSADAPEGCSHYEELGSSVFFCPVQPEHLDRIHSLEATSYPADEAATFEKLKFRIESASNVFLVAMQCRDGESDPAVVGYVCGTCTCSGRLTHDSMATHEPDGTLLCIHSVVVEEGLRRRGLATRMLRAYAAYVQASTPHLRGIRLICKQDLIPLYDKAGFALLGRSDVVHGKDPWFEMAMELAAGDN</sequence>
<dbReference type="AlphaFoldDB" id="A0AAD3HR33"/>
<dbReference type="InterPro" id="IPR000182">
    <property type="entry name" value="GNAT_dom"/>
</dbReference>
<reference evidence="4 5" key="1">
    <citation type="journal article" date="2021" name="Sci. Rep.">
        <title>Genome sequencing of the multicellular alga Astrephomene provides insights into convergent evolution of germ-soma differentiation.</title>
        <authorList>
            <person name="Yamashita S."/>
            <person name="Yamamoto K."/>
            <person name="Matsuzaki R."/>
            <person name="Suzuki S."/>
            <person name="Yamaguchi H."/>
            <person name="Hirooka S."/>
            <person name="Minakuchi Y."/>
            <person name="Miyagishima S."/>
            <person name="Kawachi M."/>
            <person name="Toyoda A."/>
            <person name="Nozaki H."/>
        </authorList>
    </citation>
    <scope>NUCLEOTIDE SEQUENCE [LARGE SCALE GENOMIC DNA]</scope>
    <source>
        <strain evidence="4 5">NIES-4017</strain>
    </source>
</reference>
<evidence type="ECO:0000259" key="3">
    <source>
        <dbReference type="PROSITE" id="PS51186"/>
    </source>
</evidence>
<dbReference type="SUPFAM" id="SSF55729">
    <property type="entry name" value="Acyl-CoA N-acyltransferases (Nat)"/>
    <property type="match status" value="1"/>
</dbReference>
<evidence type="ECO:0000256" key="1">
    <source>
        <dbReference type="ARBA" id="ARBA00022679"/>
    </source>
</evidence>
<dbReference type="Pfam" id="PF00583">
    <property type="entry name" value="Acetyltransf_1"/>
    <property type="match status" value="1"/>
</dbReference>
<dbReference type="GO" id="GO:0008080">
    <property type="term" value="F:N-acetyltransferase activity"/>
    <property type="evidence" value="ECO:0007669"/>
    <property type="project" value="UniProtKB-ARBA"/>
</dbReference>
<name>A0AAD3HR33_9CHLO</name>
<dbReference type="InterPro" id="IPR016181">
    <property type="entry name" value="Acyl_CoA_acyltransferase"/>
</dbReference>
<evidence type="ECO:0000313" key="4">
    <source>
        <dbReference type="EMBL" id="GFR49520.1"/>
    </source>
</evidence>
<dbReference type="InterPro" id="IPR051635">
    <property type="entry name" value="SNAT-like"/>
</dbReference>
<evidence type="ECO:0000313" key="5">
    <source>
        <dbReference type="Proteomes" id="UP001054857"/>
    </source>
</evidence>
<gene>
    <name evidence="4" type="ORF">Agub_g11563</name>
</gene>
<dbReference type="Proteomes" id="UP001054857">
    <property type="component" value="Unassembled WGS sequence"/>
</dbReference>
<protein>
    <recommendedName>
        <fullName evidence="3">N-acetyltransferase domain-containing protein</fullName>
    </recommendedName>
</protein>
<comment type="caution">
    <text evidence="4">The sequence shown here is derived from an EMBL/GenBank/DDBJ whole genome shotgun (WGS) entry which is preliminary data.</text>
</comment>
<dbReference type="PROSITE" id="PS51186">
    <property type="entry name" value="GNAT"/>
    <property type="match status" value="1"/>
</dbReference>
<feature type="domain" description="N-acetyltransferase" evidence="3">
    <location>
        <begin position="31"/>
        <end position="196"/>
    </location>
</feature>
<dbReference type="Gene3D" id="3.40.630.30">
    <property type="match status" value="1"/>
</dbReference>